<dbReference type="InterPro" id="IPR050627">
    <property type="entry name" value="Nitroreductase/BluB"/>
</dbReference>
<gene>
    <name evidence="2" type="ORF">KM92DES2_12674</name>
</gene>
<organism evidence="2">
    <name type="scientific">uncultured Desulfovibrio sp</name>
    <dbReference type="NCBI Taxonomy" id="167968"/>
    <lineage>
        <taxon>Bacteria</taxon>
        <taxon>Pseudomonadati</taxon>
        <taxon>Thermodesulfobacteriota</taxon>
        <taxon>Desulfovibrionia</taxon>
        <taxon>Desulfovibrionales</taxon>
        <taxon>Desulfovibrionaceae</taxon>
        <taxon>Desulfovibrio</taxon>
        <taxon>environmental samples</taxon>
    </lineage>
</organism>
<feature type="domain" description="Nitroreductase" evidence="1">
    <location>
        <begin position="5"/>
        <end position="57"/>
    </location>
</feature>
<name>A0A212KC41_9BACT</name>
<dbReference type="SUPFAM" id="SSF55469">
    <property type="entry name" value="FMN-dependent nitroreductase-like"/>
    <property type="match status" value="1"/>
</dbReference>
<evidence type="ECO:0000313" key="2">
    <source>
        <dbReference type="EMBL" id="SBW09314.1"/>
    </source>
</evidence>
<accession>A0A212KC41</accession>
<feature type="domain" description="Nitroreductase" evidence="1">
    <location>
        <begin position="66"/>
        <end position="145"/>
    </location>
</feature>
<dbReference type="AlphaFoldDB" id="A0A212KC41"/>
<dbReference type="GO" id="GO:0016491">
    <property type="term" value="F:oxidoreductase activity"/>
    <property type="evidence" value="ECO:0007669"/>
    <property type="project" value="UniProtKB-KW"/>
</dbReference>
<dbReference type="InterPro" id="IPR029479">
    <property type="entry name" value="Nitroreductase"/>
</dbReference>
<dbReference type="EC" id="1.-.-.-" evidence="2"/>
<dbReference type="Pfam" id="PF00881">
    <property type="entry name" value="Nitroreductase"/>
    <property type="match status" value="2"/>
</dbReference>
<sequence>MKEIFHRVSVRKFEDRAVESDKVEQILRAAMAAPSAGNQQPWDFYVVTSREKLHALAQVSPYAGCAANAPLAIVAAYRQDGCRFPQYAQIDLAIAMQNLWLAVDSLGLGGVWLGVAPDEDRMEKVEKILPVAAGQRAFAIFPLGYPAEQKTQQDRFNAERIHYVK</sequence>
<dbReference type="CDD" id="cd02150">
    <property type="entry name" value="nitroreductase"/>
    <property type="match status" value="1"/>
</dbReference>
<dbReference type="EMBL" id="FLUP01000001">
    <property type="protein sequence ID" value="SBW09314.1"/>
    <property type="molecule type" value="Genomic_DNA"/>
</dbReference>
<dbReference type="PANTHER" id="PTHR23026">
    <property type="entry name" value="NADPH NITROREDUCTASE"/>
    <property type="match status" value="1"/>
</dbReference>
<reference evidence="2" key="1">
    <citation type="submission" date="2016-04" db="EMBL/GenBank/DDBJ databases">
        <authorList>
            <person name="Evans L.H."/>
            <person name="Alamgir A."/>
            <person name="Owens N."/>
            <person name="Weber N.D."/>
            <person name="Virtaneva K."/>
            <person name="Barbian K."/>
            <person name="Babar A."/>
            <person name="Rosenke K."/>
        </authorList>
    </citation>
    <scope>NUCLEOTIDE SEQUENCE</scope>
    <source>
        <strain evidence="2">92-2</strain>
    </source>
</reference>
<protein>
    <submittedName>
        <fullName evidence="2">Putative NADH dehydrogenase/NAD(P)H nitroreductase</fullName>
        <ecNumber evidence="2">1.-.-.-</ecNumber>
    </submittedName>
</protein>
<dbReference type="Gene3D" id="3.40.109.10">
    <property type="entry name" value="NADH Oxidase"/>
    <property type="match status" value="1"/>
</dbReference>
<keyword evidence="2" id="KW-0560">Oxidoreductase</keyword>
<evidence type="ECO:0000259" key="1">
    <source>
        <dbReference type="Pfam" id="PF00881"/>
    </source>
</evidence>
<proteinExistence type="predicted"/>
<dbReference type="PANTHER" id="PTHR23026:SF123">
    <property type="entry name" value="NAD(P)H NITROREDUCTASE RV3131-RELATED"/>
    <property type="match status" value="1"/>
</dbReference>
<dbReference type="InterPro" id="IPR000415">
    <property type="entry name" value="Nitroreductase-like"/>
</dbReference>
<dbReference type="RefSeq" id="WP_215648758.1">
    <property type="nucleotide sequence ID" value="NZ_CABUEN010000006.1"/>
</dbReference>